<dbReference type="PANTHER" id="PTHR33392">
    <property type="entry name" value="POLYISOPRENYL-TEICHOIC ACID--PEPTIDOGLYCAN TEICHOIC ACID TRANSFERASE TAGU"/>
    <property type="match status" value="1"/>
</dbReference>
<dbReference type="Pfam" id="PF03816">
    <property type="entry name" value="LytR_cpsA_psr"/>
    <property type="match status" value="1"/>
</dbReference>
<dbReference type="PANTHER" id="PTHR33392:SF6">
    <property type="entry name" value="POLYISOPRENYL-TEICHOIC ACID--PEPTIDOGLYCAN TEICHOIC ACID TRANSFERASE TAGU"/>
    <property type="match status" value="1"/>
</dbReference>
<evidence type="ECO:0000256" key="1">
    <source>
        <dbReference type="ARBA" id="ARBA00006068"/>
    </source>
</evidence>
<proteinExistence type="inferred from homology"/>
<sequence>MVGLLVVAAVTGAGSAVWAYYKLNGNLTTADISGLVGDDRPPAVSTKALNIALIGSDSRKGLDGQYGTGLTSAQSDTLMVLHLSADRKRATVVSVPRDSWVEIPSCDLGDGERSKPHSFKINEAFALGSADGGVAGGAACTIRTLEHNTGLRIDHFVEVNFAGFKDMVNALGGVKMCLEEPVKDTKAHLDLPAGCQTIKDEDALAYVRARYSLGDGSDIGRIGRQQEFLQALADKARSKLFDPAALYAFLDAATKSLTTDTQLGSLSKLTDLAKDLKSVPRDQLTFVTVPNVPRSTVEPSDQANVIWKKPQAQKLFTALARDEPVDADSVSAPDGN</sequence>
<organism evidence="3 4">
    <name type="scientific">Streptomyces spinoverrucosus</name>
    <dbReference type="NCBI Taxonomy" id="284043"/>
    <lineage>
        <taxon>Bacteria</taxon>
        <taxon>Bacillati</taxon>
        <taxon>Actinomycetota</taxon>
        <taxon>Actinomycetes</taxon>
        <taxon>Kitasatosporales</taxon>
        <taxon>Streptomycetaceae</taxon>
        <taxon>Streptomyces</taxon>
    </lineage>
</organism>
<dbReference type="Gene3D" id="3.40.630.190">
    <property type="entry name" value="LCP protein"/>
    <property type="match status" value="1"/>
</dbReference>
<protein>
    <submittedName>
        <fullName evidence="3">Transcriptional regulator</fullName>
    </submittedName>
</protein>
<comment type="caution">
    <text evidence="3">The sequence shown here is derived from an EMBL/GenBank/DDBJ whole genome shotgun (WGS) entry which is preliminary data.</text>
</comment>
<dbReference type="NCBIfam" id="TIGR00350">
    <property type="entry name" value="lytR_cpsA_psr"/>
    <property type="match status" value="1"/>
</dbReference>
<reference evidence="3 4" key="1">
    <citation type="submission" date="2019-06" db="EMBL/GenBank/DDBJ databases">
        <title>Whole genome shotgun sequence of Streptomyces spinoverrucosus NBRC 14228.</title>
        <authorList>
            <person name="Hosoyama A."/>
            <person name="Uohara A."/>
            <person name="Ohji S."/>
            <person name="Ichikawa N."/>
        </authorList>
    </citation>
    <scope>NUCLEOTIDE SEQUENCE [LARGE SCALE GENOMIC DNA]</scope>
    <source>
        <strain evidence="3 4">NBRC 14228</strain>
    </source>
</reference>
<evidence type="ECO:0000313" key="3">
    <source>
        <dbReference type="EMBL" id="GEC10244.1"/>
    </source>
</evidence>
<dbReference type="AlphaFoldDB" id="A0A4Y3VTD6"/>
<gene>
    <name evidence="3" type="ORF">SSP24_78990</name>
</gene>
<dbReference type="Proteomes" id="UP000317881">
    <property type="component" value="Unassembled WGS sequence"/>
</dbReference>
<dbReference type="EMBL" id="BJND01000099">
    <property type="protein sequence ID" value="GEC10244.1"/>
    <property type="molecule type" value="Genomic_DNA"/>
</dbReference>
<name>A0A4Y3VTD6_9ACTN</name>
<feature type="domain" description="Cell envelope-related transcriptional attenuator" evidence="2">
    <location>
        <begin position="75"/>
        <end position="237"/>
    </location>
</feature>
<evidence type="ECO:0000259" key="2">
    <source>
        <dbReference type="Pfam" id="PF03816"/>
    </source>
</evidence>
<comment type="similarity">
    <text evidence="1">Belongs to the LytR/CpsA/Psr (LCP) family.</text>
</comment>
<evidence type="ECO:0000313" key="4">
    <source>
        <dbReference type="Proteomes" id="UP000317881"/>
    </source>
</evidence>
<accession>A0A4Y3VTD6</accession>
<dbReference type="InterPro" id="IPR004474">
    <property type="entry name" value="LytR_CpsA_psr"/>
</dbReference>
<keyword evidence="4" id="KW-1185">Reference proteome</keyword>
<dbReference type="InterPro" id="IPR050922">
    <property type="entry name" value="LytR/CpsA/Psr_CW_biosynth"/>
</dbReference>